<organism evidence="1 2">
    <name type="scientific">Scleropages formosus</name>
    <name type="common">Asian bonytongue</name>
    <name type="synonym">Osteoglossum formosum</name>
    <dbReference type="NCBI Taxonomy" id="113540"/>
    <lineage>
        <taxon>Eukaryota</taxon>
        <taxon>Metazoa</taxon>
        <taxon>Chordata</taxon>
        <taxon>Craniata</taxon>
        <taxon>Vertebrata</taxon>
        <taxon>Euteleostomi</taxon>
        <taxon>Actinopterygii</taxon>
        <taxon>Neopterygii</taxon>
        <taxon>Teleostei</taxon>
        <taxon>Osteoglossocephala</taxon>
        <taxon>Osteoglossomorpha</taxon>
        <taxon>Osteoglossiformes</taxon>
        <taxon>Osteoglossidae</taxon>
        <taxon>Scleropages</taxon>
    </lineage>
</organism>
<comment type="caution">
    <text evidence="1">The sequence shown here is derived from an EMBL/GenBank/DDBJ whole genome shotgun (WGS) entry which is preliminary data.</text>
</comment>
<accession>A0A0P7UAM3</accession>
<gene>
    <name evidence="1" type="ORF">Z043_110148</name>
</gene>
<dbReference type="EMBL" id="JARO02003200">
    <property type="protein sequence ID" value="KPP70982.1"/>
    <property type="molecule type" value="Genomic_DNA"/>
</dbReference>
<protein>
    <submittedName>
        <fullName evidence="1">Uncharacterized protein</fullName>
    </submittedName>
</protein>
<sequence>MYHARTNIIGLADSITWCVPVLPHSIYLFLASLSVPVINSLVAQGPLLWWVWGSSPTWGALLWTDILSWRIDLPKFSLTSQPKRVQQMTHWVLNLSPESSARLDFWALTHQLSSGAPPLPLSARPHVKSIVSRYLKEKGLSCQEDGCFSHLCCFFHNYQELVVFAPTNH</sequence>
<dbReference type="Proteomes" id="UP000034805">
    <property type="component" value="Unassembled WGS sequence"/>
</dbReference>
<reference evidence="1 2" key="1">
    <citation type="submission" date="2015-08" db="EMBL/GenBank/DDBJ databases">
        <title>The genome of the Asian arowana (Scleropages formosus).</title>
        <authorList>
            <person name="Tan M.H."/>
            <person name="Gan H.M."/>
            <person name="Croft L.J."/>
            <person name="Austin C.M."/>
        </authorList>
    </citation>
    <scope>NUCLEOTIDE SEQUENCE [LARGE SCALE GENOMIC DNA]</scope>
    <source>
        <strain evidence="1">Aro1</strain>
    </source>
</reference>
<dbReference type="STRING" id="113540.ENSSFOP00015045369"/>
<evidence type="ECO:0000313" key="2">
    <source>
        <dbReference type="Proteomes" id="UP000034805"/>
    </source>
</evidence>
<name>A0A0P7UAM3_SCLFO</name>
<proteinExistence type="predicted"/>
<evidence type="ECO:0000313" key="1">
    <source>
        <dbReference type="EMBL" id="KPP70982.1"/>
    </source>
</evidence>
<dbReference type="AlphaFoldDB" id="A0A0P7UAM3"/>